<name>A0ABV4C929_9MYCO</name>
<organism evidence="2 3">
    <name type="scientific">Mycobacterium servetii</name>
    <dbReference type="NCBI Taxonomy" id="3237418"/>
    <lineage>
        <taxon>Bacteria</taxon>
        <taxon>Bacillati</taxon>
        <taxon>Actinomycetota</taxon>
        <taxon>Actinomycetes</taxon>
        <taxon>Mycobacteriales</taxon>
        <taxon>Mycobacteriaceae</taxon>
        <taxon>Mycobacterium</taxon>
    </lineage>
</organism>
<sequence>MSDEDWHCDITKSVGSIDVKRGEAERSHETDCRITTLASDEVATTRVVKVIGMQRDSIRQSEGRSPSGNEPVTTKTQGAQQNSTMEHEQGGVSRRLRSPATPA</sequence>
<feature type="compositionally biased region" description="Polar residues" evidence="1">
    <location>
        <begin position="63"/>
        <end position="84"/>
    </location>
</feature>
<reference evidence="2 3" key="1">
    <citation type="submission" date="2024-08" db="EMBL/GenBank/DDBJ databases">
        <title>Mycobacterium servetensis sp. nov., a novel rapid-growing mycobacterial species recovered from a human patient in Zaragoza, Spain.</title>
        <authorList>
            <person name="Tristancho-Baro A.I."/>
            <person name="Buenestado-Serrano S."/>
            <person name="Garcia De Viedma D."/>
            <person name="Milagro-Beamonte A."/>
            <person name="Burillo N."/>
            <person name="Sanz S."/>
            <person name="Lopez-Calleja A.I."/>
            <person name="Penas-Utrilla D."/>
            <person name="Guardingo M."/>
            <person name="Garcia M.J."/>
            <person name="Vinuelas-Bayon J."/>
        </authorList>
    </citation>
    <scope>NUCLEOTIDE SEQUENCE [LARGE SCALE GENOMIC DNA]</scope>
    <source>
        <strain evidence="3">HUMS_12744610</strain>
    </source>
</reference>
<proteinExistence type="predicted"/>
<dbReference type="RefSeq" id="WP_369742068.1">
    <property type="nucleotide sequence ID" value="NZ_JBGEDP010000002.1"/>
</dbReference>
<dbReference type="EMBL" id="JBGEDP010000002">
    <property type="protein sequence ID" value="MEY8019044.1"/>
    <property type="molecule type" value="Genomic_DNA"/>
</dbReference>
<feature type="non-terminal residue" evidence="2">
    <location>
        <position position="103"/>
    </location>
</feature>
<feature type="region of interest" description="Disordered" evidence="1">
    <location>
        <begin position="53"/>
        <end position="103"/>
    </location>
</feature>
<protein>
    <submittedName>
        <fullName evidence="2">Uncharacterized protein</fullName>
    </submittedName>
</protein>
<evidence type="ECO:0000313" key="3">
    <source>
        <dbReference type="Proteomes" id="UP001564760"/>
    </source>
</evidence>
<evidence type="ECO:0000313" key="2">
    <source>
        <dbReference type="EMBL" id="MEY8019044.1"/>
    </source>
</evidence>
<keyword evidence="3" id="KW-1185">Reference proteome</keyword>
<evidence type="ECO:0000256" key="1">
    <source>
        <dbReference type="SAM" id="MobiDB-lite"/>
    </source>
</evidence>
<dbReference type="Proteomes" id="UP001564760">
    <property type="component" value="Unassembled WGS sequence"/>
</dbReference>
<comment type="caution">
    <text evidence="2">The sequence shown here is derived from an EMBL/GenBank/DDBJ whole genome shotgun (WGS) entry which is preliminary data.</text>
</comment>
<gene>
    <name evidence="2" type="ORF">AB8998_30805</name>
</gene>
<accession>A0ABV4C929</accession>